<dbReference type="RefSeq" id="WP_079472898.1">
    <property type="nucleotide sequence ID" value="NZ_FUZZ01000005.1"/>
</dbReference>
<feature type="transmembrane region" description="Helical" evidence="1">
    <location>
        <begin position="265"/>
        <end position="284"/>
    </location>
</feature>
<dbReference type="AlphaFoldDB" id="A0A1T5PAX5"/>
<feature type="transmembrane region" description="Helical" evidence="1">
    <location>
        <begin position="154"/>
        <end position="173"/>
    </location>
</feature>
<keyword evidence="1" id="KW-0472">Membrane</keyword>
<dbReference type="InterPro" id="IPR019196">
    <property type="entry name" value="ABC_transp_unknown"/>
</dbReference>
<accession>A0A1T5PAX5</accession>
<dbReference type="GO" id="GO:0005886">
    <property type="term" value="C:plasma membrane"/>
    <property type="evidence" value="ECO:0007669"/>
    <property type="project" value="UniProtKB-SubCell"/>
</dbReference>
<keyword evidence="1" id="KW-1133">Transmembrane helix</keyword>
<dbReference type="Proteomes" id="UP000190166">
    <property type="component" value="Unassembled WGS sequence"/>
</dbReference>
<sequence length="782" mass="88370">MKLLFRIAKNEFRYLFYSPIAWFLIIVFLVQCALVYTSPVYDLALYQDMVLKNNPRPTISMAAGSLTLKVFLAGGIFLRAIGNLYLFIPLLTMGLISREINNGTIKLLYSSPVQLRQIVLGKYLGIMLYSLLLIAIIGIFMITGFFNIKNADYGVLFSAALGFYLIVCAYSAIGLFMSSLSTYQIVSALASFTVIFILSRIGGLWQKYDFVRDLTYFLSLQNRTGKMLQGLITTKDVIYFIVVSWMFVGFTLIKLRNAREVKPWYIKAGRFAGVFAVTLMTGYITSRPAITGYWDTSATKMNTIHPRTQQLLKEMGDTTLEVTLYTNLVDRLVAHGLPEVRNVSYLGNFWEAYLRFKPNISFKYEYYYDTDAKGTDSALYKMLPGKNLKQIAAEYADAMDLDLSMFKTPEEMRKLIDLKPEGYRLIMQLKYKGRTEYLRTFEDDFVWADEQNMNAALKHLLYGDIPKLLFVSGELERNIYKMGEREYAYHTTSKPARRALINVGFDVDTINLTTQNIPAGITALVLADPKMDLSPAVYEKLKKYIDAGGNMLITGEPGKQYVLNPLLQQIGVQLMNGQLVQPTYNETPDKVKPYLTATSAGLAEEPAMLVLRERLQAHLTGDSIKILMPGVAGISYTRDSAFTVAPLAMTSPDRVWLKAGNLVTDSTLPPFNPLAGDIKQASFPTVVQLTRSVRGKEQRIIVCGDADFLSNRRLAESFFGNALHSWLNYNQFPVYTPRPQPEDTRLQVNAEVAGLQKIIYIWVLPGVILLIGIILLIRRKRK</sequence>
<dbReference type="CDD" id="cd03143">
    <property type="entry name" value="A4_beta-galactosidase_middle_domain"/>
    <property type="match status" value="1"/>
</dbReference>
<feature type="transmembrane region" description="Helical" evidence="1">
    <location>
        <begin position="185"/>
        <end position="205"/>
    </location>
</feature>
<evidence type="ECO:0000313" key="3">
    <source>
        <dbReference type="EMBL" id="SKD09753.1"/>
    </source>
</evidence>
<evidence type="ECO:0000259" key="2">
    <source>
        <dbReference type="Pfam" id="PF09822"/>
    </source>
</evidence>
<dbReference type="Pfam" id="PF09822">
    <property type="entry name" value="ABC_transp_aux"/>
    <property type="match status" value="1"/>
</dbReference>
<protein>
    <submittedName>
        <fullName evidence="3">ABC-2 type transport system permease protein</fullName>
    </submittedName>
</protein>
<organism evidence="3 4">
    <name type="scientific">Chitinophaga ginsengisegetis</name>
    <dbReference type="NCBI Taxonomy" id="393003"/>
    <lineage>
        <taxon>Bacteria</taxon>
        <taxon>Pseudomonadati</taxon>
        <taxon>Bacteroidota</taxon>
        <taxon>Chitinophagia</taxon>
        <taxon>Chitinophagales</taxon>
        <taxon>Chitinophagaceae</taxon>
        <taxon>Chitinophaga</taxon>
    </lineage>
</organism>
<dbReference type="PANTHER" id="PTHR43471">
    <property type="entry name" value="ABC TRANSPORTER PERMEASE"/>
    <property type="match status" value="1"/>
</dbReference>
<dbReference type="EMBL" id="FUZZ01000005">
    <property type="protein sequence ID" value="SKD09753.1"/>
    <property type="molecule type" value="Genomic_DNA"/>
</dbReference>
<feature type="transmembrane region" description="Helical" evidence="1">
    <location>
        <begin position="126"/>
        <end position="148"/>
    </location>
</feature>
<evidence type="ECO:0000313" key="4">
    <source>
        <dbReference type="Proteomes" id="UP000190166"/>
    </source>
</evidence>
<dbReference type="SUPFAM" id="SSF52317">
    <property type="entry name" value="Class I glutamine amidotransferase-like"/>
    <property type="match status" value="1"/>
</dbReference>
<gene>
    <name evidence="3" type="ORF">SAMN05660461_5645</name>
</gene>
<proteinExistence type="predicted"/>
<feature type="transmembrane region" description="Helical" evidence="1">
    <location>
        <begin position="237"/>
        <end position="253"/>
    </location>
</feature>
<dbReference type="STRING" id="393003.SAMN05660461_5645"/>
<feature type="transmembrane region" description="Helical" evidence="1">
    <location>
        <begin position="70"/>
        <end position="96"/>
    </location>
</feature>
<dbReference type="Pfam" id="PF12679">
    <property type="entry name" value="ABC2_membrane_2"/>
    <property type="match status" value="1"/>
</dbReference>
<keyword evidence="1" id="KW-0812">Transmembrane</keyword>
<dbReference type="InterPro" id="IPR029062">
    <property type="entry name" value="Class_I_gatase-like"/>
</dbReference>
<feature type="domain" description="ABC-type uncharacterised transport system" evidence="2">
    <location>
        <begin position="469"/>
        <end position="713"/>
    </location>
</feature>
<feature type="transmembrane region" description="Helical" evidence="1">
    <location>
        <begin position="12"/>
        <end position="36"/>
    </location>
</feature>
<feature type="transmembrane region" description="Helical" evidence="1">
    <location>
        <begin position="759"/>
        <end position="777"/>
    </location>
</feature>
<name>A0A1T5PAX5_9BACT</name>
<keyword evidence="4" id="KW-1185">Reference proteome</keyword>
<dbReference type="GO" id="GO:0140359">
    <property type="term" value="F:ABC-type transporter activity"/>
    <property type="evidence" value="ECO:0007669"/>
    <property type="project" value="InterPro"/>
</dbReference>
<reference evidence="3 4" key="1">
    <citation type="submission" date="2017-02" db="EMBL/GenBank/DDBJ databases">
        <authorList>
            <person name="Peterson S.W."/>
        </authorList>
    </citation>
    <scope>NUCLEOTIDE SEQUENCE [LARGE SCALE GENOMIC DNA]</scope>
    <source>
        <strain evidence="3 4">DSM 18108</strain>
    </source>
</reference>
<evidence type="ECO:0000256" key="1">
    <source>
        <dbReference type="SAM" id="Phobius"/>
    </source>
</evidence>